<protein>
    <recommendedName>
        <fullName evidence="4">Secreted protein</fullName>
    </recommendedName>
</protein>
<organism evidence="2 3">
    <name type="scientific">Amycolatopsis iheyensis</name>
    <dbReference type="NCBI Taxonomy" id="2945988"/>
    <lineage>
        <taxon>Bacteria</taxon>
        <taxon>Bacillati</taxon>
        <taxon>Actinomycetota</taxon>
        <taxon>Actinomycetes</taxon>
        <taxon>Pseudonocardiales</taxon>
        <taxon>Pseudonocardiaceae</taxon>
        <taxon>Amycolatopsis</taxon>
    </lineage>
</organism>
<feature type="signal peptide" evidence="1">
    <location>
        <begin position="1"/>
        <end position="25"/>
    </location>
</feature>
<dbReference type="RefSeq" id="WP_257927409.1">
    <property type="nucleotide sequence ID" value="NZ_JAMXQV010000060.1"/>
</dbReference>
<name>A0A9X2NPV1_9PSEU</name>
<evidence type="ECO:0000313" key="2">
    <source>
        <dbReference type="EMBL" id="MCR6490832.1"/>
    </source>
</evidence>
<sequence>MMKTLARVLAVTAFAGAVAVTGAGAASASTDAGPVCPGLSGGVGSSYTTVTCTSGPGTTYAVYIECTNGKAYAGPFVRYNPGLWSERDCPTGFKVTRWGVLTS</sequence>
<reference evidence="2" key="1">
    <citation type="submission" date="2022-06" db="EMBL/GenBank/DDBJ databases">
        <title>Amycolatopsis iheyaensis sp. nov., a new species of the genus Amycolatopsis isolated from soil in Iheya island, Japan.</title>
        <authorList>
            <person name="Ngamcharungchit C."/>
            <person name="Kanto H."/>
            <person name="Take A."/>
            <person name="Intra B."/>
            <person name="Matsumoto A."/>
            <person name="Panbangred W."/>
            <person name="Inahashi Y."/>
        </authorList>
    </citation>
    <scope>NUCLEOTIDE SEQUENCE</scope>
    <source>
        <strain evidence="2">OK19-0408</strain>
    </source>
</reference>
<proteinExistence type="predicted"/>
<dbReference type="AlphaFoldDB" id="A0A9X2NPV1"/>
<keyword evidence="3" id="KW-1185">Reference proteome</keyword>
<keyword evidence="1" id="KW-0732">Signal</keyword>
<gene>
    <name evidence="2" type="ORF">M8542_49425</name>
</gene>
<accession>A0A9X2NPV1</accession>
<evidence type="ECO:0008006" key="4">
    <source>
        <dbReference type="Google" id="ProtNLM"/>
    </source>
</evidence>
<comment type="caution">
    <text evidence="2">The sequence shown here is derived from an EMBL/GenBank/DDBJ whole genome shotgun (WGS) entry which is preliminary data.</text>
</comment>
<dbReference type="Proteomes" id="UP001144096">
    <property type="component" value="Unassembled WGS sequence"/>
</dbReference>
<evidence type="ECO:0000313" key="3">
    <source>
        <dbReference type="Proteomes" id="UP001144096"/>
    </source>
</evidence>
<feature type="chain" id="PRO_5040940084" description="Secreted protein" evidence="1">
    <location>
        <begin position="26"/>
        <end position="103"/>
    </location>
</feature>
<dbReference type="EMBL" id="JAMXQV010000060">
    <property type="protein sequence ID" value="MCR6490832.1"/>
    <property type="molecule type" value="Genomic_DNA"/>
</dbReference>
<evidence type="ECO:0000256" key="1">
    <source>
        <dbReference type="SAM" id="SignalP"/>
    </source>
</evidence>